<evidence type="ECO:0000256" key="2">
    <source>
        <dbReference type="ARBA" id="ARBA00022777"/>
    </source>
</evidence>
<dbReference type="Pfam" id="PF02734">
    <property type="entry name" value="Dak2"/>
    <property type="match status" value="1"/>
</dbReference>
<evidence type="ECO:0000256" key="1">
    <source>
        <dbReference type="ARBA" id="ARBA00022679"/>
    </source>
</evidence>
<sequence>MTATCDFVRIWEHVSSQIEAHRDTLNDLDRKAGDGDHGENLSRGYRAALVSLQDRPPEQLADGLARVGSVVTDEVAGTSGFLLGSAFRETARVLTTAETLTADAVGAALSAAIDAIERRGKARLGDKTMLDALIPARDAIASLDPAASAHVALQAGAKAAREGAIATANLIATKGRASYVGERGLGSQDAGAVSTALTLEALAAATRNEQAR</sequence>
<evidence type="ECO:0000313" key="5">
    <source>
        <dbReference type="Proteomes" id="UP000295447"/>
    </source>
</evidence>
<dbReference type="OrthoDB" id="9800291at2"/>
<dbReference type="EMBL" id="SODF01000001">
    <property type="protein sequence ID" value="TDW24302.1"/>
    <property type="molecule type" value="Genomic_DNA"/>
</dbReference>
<evidence type="ECO:0000259" key="3">
    <source>
        <dbReference type="PROSITE" id="PS51480"/>
    </source>
</evidence>
<dbReference type="NCBIfam" id="TIGR02365">
    <property type="entry name" value="dha_L_ycgS"/>
    <property type="match status" value="1"/>
</dbReference>
<dbReference type="GO" id="GO:0005829">
    <property type="term" value="C:cytosol"/>
    <property type="evidence" value="ECO:0007669"/>
    <property type="project" value="TreeGrafter"/>
</dbReference>
<name>A0A4R8A1L2_9ACTN</name>
<dbReference type="SMART" id="SM01120">
    <property type="entry name" value="Dak2"/>
    <property type="match status" value="1"/>
</dbReference>
<dbReference type="InterPro" id="IPR012737">
    <property type="entry name" value="DhaK_L_YcgS"/>
</dbReference>
<dbReference type="PROSITE" id="PS51480">
    <property type="entry name" value="DHAL"/>
    <property type="match status" value="1"/>
</dbReference>
<dbReference type="Proteomes" id="UP000295447">
    <property type="component" value="Unassembled WGS sequence"/>
</dbReference>
<dbReference type="SUPFAM" id="SSF101473">
    <property type="entry name" value="DhaL-like"/>
    <property type="match status" value="1"/>
</dbReference>
<dbReference type="FunFam" id="1.25.40.340:FF:000002">
    <property type="entry name" value="Dihydroxyacetone kinase, L subunit"/>
    <property type="match status" value="1"/>
</dbReference>
<dbReference type="InterPro" id="IPR036117">
    <property type="entry name" value="DhaL_dom_sf"/>
</dbReference>
<protein>
    <submittedName>
        <fullName evidence="4">Dihydroxyacetone kinase-like protein</fullName>
    </submittedName>
</protein>
<gene>
    <name evidence="4" type="ORF">EV650_3178</name>
</gene>
<comment type="caution">
    <text evidence="4">The sequence shown here is derived from an EMBL/GenBank/DDBJ whole genome shotgun (WGS) entry which is preliminary data.</text>
</comment>
<reference evidence="4 5" key="1">
    <citation type="submission" date="2019-03" db="EMBL/GenBank/DDBJ databases">
        <title>Genomic Encyclopedia of Type Strains, Phase III (KMG-III): the genomes of soil and plant-associated and newly described type strains.</title>
        <authorList>
            <person name="Whitman W."/>
        </authorList>
    </citation>
    <scope>NUCLEOTIDE SEQUENCE [LARGE SCALE GENOMIC DNA]</scope>
    <source>
        <strain evidence="4 5">VKM Ac-2570</strain>
    </source>
</reference>
<evidence type="ECO:0000313" key="4">
    <source>
        <dbReference type="EMBL" id="TDW24302.1"/>
    </source>
</evidence>
<organism evidence="4 5">
    <name type="scientific">Kribbella kalugense</name>
    <dbReference type="NCBI Taxonomy" id="2512221"/>
    <lineage>
        <taxon>Bacteria</taxon>
        <taxon>Bacillati</taxon>
        <taxon>Actinomycetota</taxon>
        <taxon>Actinomycetes</taxon>
        <taxon>Propionibacteriales</taxon>
        <taxon>Kribbellaceae</taxon>
        <taxon>Kribbella</taxon>
    </lineage>
</organism>
<dbReference type="AlphaFoldDB" id="A0A4R8A1L2"/>
<dbReference type="Gene3D" id="1.25.40.340">
    <property type="match status" value="1"/>
</dbReference>
<dbReference type="GO" id="GO:0019563">
    <property type="term" value="P:glycerol catabolic process"/>
    <property type="evidence" value="ECO:0007669"/>
    <property type="project" value="TreeGrafter"/>
</dbReference>
<dbReference type="InterPro" id="IPR050861">
    <property type="entry name" value="Dihydroxyacetone_Kinase"/>
</dbReference>
<proteinExistence type="predicted"/>
<keyword evidence="5" id="KW-1185">Reference proteome</keyword>
<dbReference type="PANTHER" id="PTHR28629:SF4">
    <property type="entry name" value="TRIOKINASE_FMN CYCLASE"/>
    <property type="match status" value="1"/>
</dbReference>
<dbReference type="RefSeq" id="WP_134119491.1">
    <property type="nucleotide sequence ID" value="NZ_SODF01000001.1"/>
</dbReference>
<keyword evidence="2 4" id="KW-0418">Kinase</keyword>
<dbReference type="GO" id="GO:0004371">
    <property type="term" value="F:glycerone kinase activity"/>
    <property type="evidence" value="ECO:0007669"/>
    <property type="project" value="InterPro"/>
</dbReference>
<dbReference type="PANTHER" id="PTHR28629">
    <property type="entry name" value="TRIOKINASE/FMN CYCLASE"/>
    <property type="match status" value="1"/>
</dbReference>
<feature type="domain" description="DhaL" evidence="3">
    <location>
        <begin position="5"/>
        <end position="204"/>
    </location>
</feature>
<keyword evidence="1" id="KW-0808">Transferase</keyword>
<dbReference type="InterPro" id="IPR004007">
    <property type="entry name" value="DhaL_dom"/>
</dbReference>
<accession>A0A4R8A1L2</accession>